<dbReference type="PROSITE" id="PS01186">
    <property type="entry name" value="EGF_2"/>
    <property type="match status" value="1"/>
</dbReference>
<feature type="compositionally biased region" description="Basic and acidic residues" evidence="2">
    <location>
        <begin position="2069"/>
        <end position="2082"/>
    </location>
</feature>
<keyword evidence="6" id="KW-1185">Reference proteome</keyword>
<feature type="disulfide bond" evidence="1">
    <location>
        <begin position="1984"/>
        <end position="1993"/>
    </location>
</feature>
<evidence type="ECO:0000313" key="6">
    <source>
        <dbReference type="Proteomes" id="UP000790347"/>
    </source>
</evidence>
<keyword evidence="1" id="KW-1015">Disulfide bond</keyword>
<reference evidence="5" key="1">
    <citation type="submission" date="2013-05" db="EMBL/GenBank/DDBJ databases">
        <authorList>
            <person name="Yim A.K.Y."/>
            <person name="Chan T.F."/>
            <person name="Ji K.M."/>
            <person name="Liu X.Y."/>
            <person name="Zhou J.W."/>
            <person name="Li R.Q."/>
            <person name="Yang K.Y."/>
            <person name="Li J."/>
            <person name="Li M."/>
            <person name="Law P.T.W."/>
            <person name="Wu Y.L."/>
            <person name="Cai Z.L."/>
            <person name="Qin H."/>
            <person name="Bao Y."/>
            <person name="Leung R.K.K."/>
            <person name="Ng P.K.S."/>
            <person name="Zou J."/>
            <person name="Zhong X.J."/>
            <person name="Ran P.X."/>
            <person name="Zhong N.S."/>
            <person name="Liu Z.G."/>
            <person name="Tsui S.K.W."/>
        </authorList>
    </citation>
    <scope>NUCLEOTIDE SEQUENCE</scope>
    <source>
        <strain evidence="5">Derf</strain>
        <tissue evidence="5">Whole organism</tissue>
    </source>
</reference>
<evidence type="ECO:0000256" key="3">
    <source>
        <dbReference type="SAM" id="Phobius"/>
    </source>
</evidence>
<feature type="domain" description="EGF-like" evidence="4">
    <location>
        <begin position="1397"/>
        <end position="1434"/>
    </location>
</feature>
<dbReference type="EMBL" id="ASGP02000001">
    <property type="protein sequence ID" value="KAH9526243.1"/>
    <property type="molecule type" value="Genomic_DNA"/>
</dbReference>
<dbReference type="PANTHER" id="PTHR24033:SF151">
    <property type="entry name" value="NOTCH 2"/>
    <property type="match status" value="1"/>
</dbReference>
<name>A0A922I8P3_DERFA</name>
<dbReference type="PROSITE" id="PS00022">
    <property type="entry name" value="EGF_1"/>
    <property type="match status" value="2"/>
</dbReference>
<comment type="caution">
    <text evidence="5">The sequence shown here is derived from an EMBL/GenBank/DDBJ whole genome shotgun (WGS) entry which is preliminary data.</text>
</comment>
<dbReference type="SMART" id="SM00181">
    <property type="entry name" value="EGF"/>
    <property type="match status" value="8"/>
</dbReference>
<feature type="region of interest" description="Disordered" evidence="2">
    <location>
        <begin position="2062"/>
        <end position="2082"/>
    </location>
</feature>
<dbReference type="InterPro" id="IPR051830">
    <property type="entry name" value="NOTCH_homolog"/>
</dbReference>
<proteinExistence type="predicted"/>
<evidence type="ECO:0000256" key="1">
    <source>
        <dbReference type="PROSITE-ProRule" id="PRU00076"/>
    </source>
</evidence>
<organism evidence="5 6">
    <name type="scientific">Dermatophagoides farinae</name>
    <name type="common">American house dust mite</name>
    <dbReference type="NCBI Taxonomy" id="6954"/>
    <lineage>
        <taxon>Eukaryota</taxon>
        <taxon>Metazoa</taxon>
        <taxon>Ecdysozoa</taxon>
        <taxon>Arthropoda</taxon>
        <taxon>Chelicerata</taxon>
        <taxon>Arachnida</taxon>
        <taxon>Acari</taxon>
        <taxon>Acariformes</taxon>
        <taxon>Sarcoptiformes</taxon>
        <taxon>Astigmata</taxon>
        <taxon>Psoroptidia</taxon>
        <taxon>Analgoidea</taxon>
        <taxon>Pyroglyphidae</taxon>
        <taxon>Dermatophagoidinae</taxon>
        <taxon>Dermatophagoides</taxon>
    </lineage>
</organism>
<gene>
    <name evidence="5" type="ORF">DERF_000344</name>
</gene>
<keyword evidence="3" id="KW-0472">Membrane</keyword>
<comment type="caution">
    <text evidence="1">Lacks conserved residue(s) required for the propagation of feature annotation.</text>
</comment>
<keyword evidence="3" id="KW-0812">Transmembrane</keyword>
<accession>A0A922I8P3</accession>
<dbReference type="Proteomes" id="UP000790347">
    <property type="component" value="Unassembled WGS sequence"/>
</dbReference>
<evidence type="ECO:0000259" key="4">
    <source>
        <dbReference type="PROSITE" id="PS50026"/>
    </source>
</evidence>
<dbReference type="Gene3D" id="2.90.20.10">
    <property type="entry name" value="Plasmodium vivax P25 domain"/>
    <property type="match status" value="1"/>
</dbReference>
<evidence type="ECO:0000256" key="2">
    <source>
        <dbReference type="SAM" id="MobiDB-lite"/>
    </source>
</evidence>
<protein>
    <recommendedName>
        <fullName evidence="4">EGF-like domain-containing protein</fullName>
    </recommendedName>
</protein>
<dbReference type="InterPro" id="IPR000742">
    <property type="entry name" value="EGF"/>
</dbReference>
<reference evidence="5" key="2">
    <citation type="journal article" date="2022" name="Res Sq">
        <title>Comparative Genomics Reveals Insights into the Divergent Evolution of Astigmatic Mites and Household Pest Adaptations.</title>
        <authorList>
            <person name="Xiong Q."/>
            <person name="Wan A.T.-Y."/>
            <person name="Liu X.-Y."/>
            <person name="Fung C.S.-H."/>
            <person name="Xiao X."/>
            <person name="Malainual N."/>
            <person name="Hou J."/>
            <person name="Wang L."/>
            <person name="Wang M."/>
            <person name="Yang K."/>
            <person name="Cui Y."/>
            <person name="Leung E."/>
            <person name="Nong W."/>
            <person name="Shin S.-K."/>
            <person name="Au S."/>
            <person name="Jeong K.Y."/>
            <person name="Chew F.T."/>
            <person name="Hui J."/>
            <person name="Leung T.F."/>
            <person name="Tungtrongchitr A."/>
            <person name="Zhong N."/>
            <person name="Liu Z."/>
            <person name="Tsui S."/>
        </authorList>
    </citation>
    <scope>NUCLEOTIDE SEQUENCE</scope>
    <source>
        <strain evidence="5">Derf</strain>
        <tissue evidence="5">Whole organism</tissue>
    </source>
</reference>
<dbReference type="PANTHER" id="PTHR24033">
    <property type="entry name" value="EGF-LIKE DOMAIN-CONTAINING PROTEIN"/>
    <property type="match status" value="1"/>
</dbReference>
<dbReference type="Gene3D" id="2.10.25.10">
    <property type="entry name" value="Laminin"/>
    <property type="match status" value="1"/>
</dbReference>
<keyword evidence="3" id="KW-1133">Transmembrane helix</keyword>
<feature type="transmembrane region" description="Helical" evidence="3">
    <location>
        <begin position="2001"/>
        <end position="2026"/>
    </location>
</feature>
<dbReference type="PROSITE" id="PS50026">
    <property type="entry name" value="EGF_3"/>
    <property type="match status" value="2"/>
</dbReference>
<sequence length="2117" mass="244060">MIDDRQSLVELTEKSLLTMNNLAGCENSILALKEVRLSYDHSSLSDQNDTMIINELQQQNESMFSINKDTMVGLLNLYECSTKNCAFRYDKFDQQKTSEDVQLFCYYYPLEVNFIFESEKELIKDKDWKSKSDNNCYTVFLTTEGLEKINKTSLTIKIQPKDDGIIAFNFENSAAIPDNTDGNQFMLNESPSPNWLTFSLKNIRIKNIPIYFWHKTETNNAIESATIIHEQVDLNINNNNPCLEIAYIVDRPIQMKIWLQINHHTNPNKSQLYNLHEYQQSNHNEILRFCPTDFIRIDPLTKPKGQLYIQLHDNDKSENLVFIAVTNEQESNERKTSDSSLPEPFFFPLTLKDNNEYPVWSKSIIPKPGKEVKRDGANLIMNNLKSATIYFVSTAWLFYEDKHLLTSRPLILSLSSQVKEIRAKLCDVTSLCIQSMQKSSISIENSFQYSFQFEPHPNSKTSHLNLQIEFITDTSADLTIKMISFGNPCQPNPICVGNSKCDELSEYVRANDVESACSCIDGWWGDDCNQVDHCFKLTWDSKTMRCINFANEAEIQCDNKSPDQIIIYNSTEKKCSQQNPEEQDGKKFILPDTSLIDIRLYDICVSIQNAATNKTESVPLLKLKFQLDKQVLLDADYLDGSQSYNLCLSHYLNLTALDWNYNGKLFLHLQNTDNETVTAKVAFYNPPLNWEPSIRSINKMENVHSIGAVIESFNITDRSIQFKSETEKQVILITQWFENPYSILGEQETDQKIRIKFGKPDRQQVCFAKVNKDCSGFDNREALIRLLKDNSDYGFHFELFYDSGINKTNPFEVSILDPCWHDCSGYGECTANGFKNYRCNCDDESKCVPITEEKFECECPVGYRFDQKTVSCRQAIIKRKDEICGTMINGTSPQCFLQNLAQNMKYLPSNFPRIDQSLFKSGQPPVYYTAKSGSRIQIEEISLPNNLNDEDICLHFRYFLAGQNARLNLTMMANDDGEQNLFQIAGIEMLAKTKEIAHDDQKMLSLSSDYMEKLCIKEMIGRQQIEQLKSITLVATLNDHLNDLTLIQIFGIHTQPIGQRISDEPWPYISRTKSGLKQWKNANINSDSDFWPLQFPNGRWKNEKPDSENETSIISLSPLHSQTTGFAQLETQLLRRTINERTVMAFKLNSKTPNYLKRVHIELYDQHRQPLYNMGTYHVFGKEDSEDHKDEHDMIVLGEKKVINVSKLNINNETLYKVVIQFYFDDPVHQNSQVKRSSLFDVMDFTFGDPCVRNDGEDQICYNLEAIEDPNIKCFRNVSIDRTEIDYQCDCDFKQWCQRAESHNITGEQYCKNDDAECYEGRFQNFQFLCTCKNESLWFKMDERKCRPVQPCLLDMPGQLDRRQCRDNDKTRKCDCNCKIGYEPDPKDPENQCVVSNNDECSPFPCPDKQMLCVKHGSSQLCKCPQGFKFDGSECKSDLCLFPSMNPCQQKCTSIDEEPFFRCECNKEYYETEDKIDPVTNITYTGCKLRNNVPKSCEQCTGANQLCNDGQCQCRKGFEPKRSSDGQMECIIKDLKMACPLNKLRIDSLTNRTFCDCTHKDLTDWWQQSNDGSCTLVKTACDENEKGDQTCRRYGALCILDSERPDNFECLCPQGYMFSDKTQSKKDSSLIDGKCYPVCELPYYEQICSAIGGRCNPSKLWEYLHSSNNHEKMSTEYCDCIPGLFRRSSRDGDVCQQVVDATAYHMKHKWTVQLQSEFESRIASLSKLLGNSFNYSTIRETSINKNRLDYIDPINWAKAQIRSLKMNEERNRDNQQKWNALIRQQVLRDHMRIMMENFKVVEENISWIWSVIVYIRDRNADKEIKYFKHGEWCLVPYLQMAFETQPMSFDPCSQVDVCQGMSDCLNNSKSNGYFSCECNQDYFVVEKSYIFKTNNDLITSKNERCLSRELCGNCTGDNQQCFEMDPVRRKDDKSKWEKSRLCGCQPGYRRDSEQEPCVNVCQPDTCASGGECVPVGDDGYKCRCDSDHYGERCENEFGSNVGWIVAIVILSLVIVAAFASLAYVLLFRNKSTDKADSYSSSSSPSSETLEFRPQTVNIKITEATDSNDNDNRPSFDQYSREPTIKTVHLQESSLNRSKHGMALIVRNRGSYNITQPS</sequence>
<evidence type="ECO:0000313" key="5">
    <source>
        <dbReference type="EMBL" id="KAH9526243.1"/>
    </source>
</evidence>
<keyword evidence="1" id="KW-0245">EGF-like domain</keyword>
<feature type="domain" description="EGF-like" evidence="4">
    <location>
        <begin position="1958"/>
        <end position="1994"/>
    </location>
</feature>